<comment type="similarity">
    <text evidence="1">Belongs to the SMP-30/CGR1 family.</text>
</comment>
<organism evidence="4 5">
    <name type="scientific">Georgenia alba</name>
    <dbReference type="NCBI Taxonomy" id="2233858"/>
    <lineage>
        <taxon>Bacteria</taxon>
        <taxon>Bacillati</taxon>
        <taxon>Actinomycetota</taxon>
        <taxon>Actinomycetes</taxon>
        <taxon>Micrococcales</taxon>
        <taxon>Bogoriellaceae</taxon>
        <taxon>Georgenia</taxon>
    </lineage>
</organism>
<dbReference type="PANTHER" id="PTHR47572:SF4">
    <property type="entry name" value="LACTONASE DRP35"/>
    <property type="match status" value="1"/>
</dbReference>
<keyword evidence="2" id="KW-0378">Hydrolase</keyword>
<dbReference type="EMBL" id="JBHTCQ010000001">
    <property type="protein sequence ID" value="MFC7404824.1"/>
    <property type="molecule type" value="Genomic_DNA"/>
</dbReference>
<protein>
    <submittedName>
        <fullName evidence="4">SMP-30/gluconolactonase/LRE family protein</fullName>
    </submittedName>
</protein>
<keyword evidence="5" id="KW-1185">Reference proteome</keyword>
<dbReference type="Proteomes" id="UP001596455">
    <property type="component" value="Unassembled WGS sequence"/>
</dbReference>
<dbReference type="InterPro" id="IPR051262">
    <property type="entry name" value="SMP-30/CGR1_Lactonase"/>
</dbReference>
<evidence type="ECO:0000313" key="4">
    <source>
        <dbReference type="EMBL" id="MFC7404824.1"/>
    </source>
</evidence>
<gene>
    <name evidence="4" type="ORF">ACFQQL_06860</name>
</gene>
<dbReference type="PRINTS" id="PR01790">
    <property type="entry name" value="SMP30FAMILY"/>
</dbReference>
<evidence type="ECO:0000313" key="5">
    <source>
        <dbReference type="Proteomes" id="UP001596455"/>
    </source>
</evidence>
<dbReference type="InterPro" id="IPR011042">
    <property type="entry name" value="6-blade_b-propeller_TolB-like"/>
</dbReference>
<dbReference type="RefSeq" id="WP_382392586.1">
    <property type="nucleotide sequence ID" value="NZ_JBHTCQ010000001.1"/>
</dbReference>
<dbReference type="SUPFAM" id="SSF63829">
    <property type="entry name" value="Calcium-dependent phosphotriesterase"/>
    <property type="match status" value="1"/>
</dbReference>
<evidence type="ECO:0000259" key="3">
    <source>
        <dbReference type="Pfam" id="PF08450"/>
    </source>
</evidence>
<sequence length="284" mass="30468">MTSFIAAGAEVEQLFTGAIWTEGPVWIPDRKVVRFSDIPNDRVLEFDPATGATEVQAQPAGYQNGRTLDRDGRVVQCSHGNRRVEREVAGAVEAVAERWSGGRFNSPNDVVVARDGAVWFTDPPYGIQPSGREGHPGEMEYGACYVFRVDPSTGAAEPVVTDMDYPNGLAFSPDESVLYVADTGEVTGLRAYDVADGVCRNGRDVPTVPVGAVDGLRVDDDGRLWCSAGDGVYVLDPDGRVLEHIAVPEVVSNLCFGGEGHDWLYMTATTSLYGVRLAASPTAP</sequence>
<dbReference type="Pfam" id="PF08450">
    <property type="entry name" value="SGL"/>
    <property type="match status" value="1"/>
</dbReference>
<reference evidence="5" key="1">
    <citation type="journal article" date="2019" name="Int. J. Syst. Evol. Microbiol.">
        <title>The Global Catalogue of Microorganisms (GCM) 10K type strain sequencing project: providing services to taxonomists for standard genome sequencing and annotation.</title>
        <authorList>
            <consortium name="The Broad Institute Genomics Platform"/>
            <consortium name="The Broad Institute Genome Sequencing Center for Infectious Disease"/>
            <person name="Wu L."/>
            <person name="Ma J."/>
        </authorList>
    </citation>
    <scope>NUCLEOTIDE SEQUENCE [LARGE SCALE GENOMIC DNA]</scope>
    <source>
        <strain evidence="5">JCM 1490</strain>
    </source>
</reference>
<feature type="domain" description="SMP-30/Gluconolactonase/LRE-like region" evidence="3">
    <location>
        <begin position="20"/>
        <end position="269"/>
    </location>
</feature>
<name>A0ABW2Q5R5_9MICO</name>
<dbReference type="Gene3D" id="2.120.10.30">
    <property type="entry name" value="TolB, C-terminal domain"/>
    <property type="match status" value="1"/>
</dbReference>
<dbReference type="InterPro" id="IPR013658">
    <property type="entry name" value="SGL"/>
</dbReference>
<dbReference type="PANTHER" id="PTHR47572">
    <property type="entry name" value="LIPOPROTEIN-RELATED"/>
    <property type="match status" value="1"/>
</dbReference>
<dbReference type="InterPro" id="IPR005511">
    <property type="entry name" value="SMP-30"/>
</dbReference>
<comment type="caution">
    <text evidence="4">The sequence shown here is derived from an EMBL/GenBank/DDBJ whole genome shotgun (WGS) entry which is preliminary data.</text>
</comment>
<accession>A0ABW2Q5R5</accession>
<proteinExistence type="inferred from homology"/>
<evidence type="ECO:0000256" key="1">
    <source>
        <dbReference type="ARBA" id="ARBA00008853"/>
    </source>
</evidence>
<evidence type="ECO:0000256" key="2">
    <source>
        <dbReference type="ARBA" id="ARBA00022801"/>
    </source>
</evidence>